<gene>
    <name evidence="1" type="ORF">MAR_019877</name>
</gene>
<proteinExistence type="predicted"/>
<organism evidence="1 2">
    <name type="scientific">Mya arenaria</name>
    <name type="common">Soft-shell clam</name>
    <dbReference type="NCBI Taxonomy" id="6604"/>
    <lineage>
        <taxon>Eukaryota</taxon>
        <taxon>Metazoa</taxon>
        <taxon>Spiralia</taxon>
        <taxon>Lophotrochozoa</taxon>
        <taxon>Mollusca</taxon>
        <taxon>Bivalvia</taxon>
        <taxon>Autobranchia</taxon>
        <taxon>Heteroconchia</taxon>
        <taxon>Euheterodonta</taxon>
        <taxon>Imparidentia</taxon>
        <taxon>Neoheterodontei</taxon>
        <taxon>Myida</taxon>
        <taxon>Myoidea</taxon>
        <taxon>Myidae</taxon>
        <taxon>Mya</taxon>
    </lineage>
</organism>
<sequence length="223" mass="25132">RDDSSLSSLWSSSLDDSGLHDSSNIQSPLTFPAQFHSTPNYWEDRRSSQLQQSGALNKSSLSQNSIQAVLMEEDCQNEAVFHLLLHRQADSPVTIITLVEKMERLRELNIHPSVHSALERWLEGIRKVQARRKEEIVNAANRHRNGSTRNDNEKDITALAAAIAELTMLTRKARTANWCALQMATLDNPDLSHMGIVLQKQDGVNIYRVQQPTMTLAPRPNSQ</sequence>
<dbReference type="InterPro" id="IPR027963">
    <property type="entry name" value="MEIOC"/>
</dbReference>
<dbReference type="Pfam" id="PF15189">
    <property type="entry name" value="MEIOC"/>
    <property type="match status" value="1"/>
</dbReference>
<reference evidence="1" key="1">
    <citation type="submission" date="2022-11" db="EMBL/GenBank/DDBJ databases">
        <title>Centuries of genome instability and evolution in soft-shell clam transmissible cancer (bioRxiv).</title>
        <authorList>
            <person name="Hart S.F.M."/>
            <person name="Yonemitsu M.A."/>
            <person name="Giersch R.M."/>
            <person name="Beal B.F."/>
            <person name="Arriagada G."/>
            <person name="Davis B.W."/>
            <person name="Ostrander E.A."/>
            <person name="Goff S.P."/>
            <person name="Metzger M.J."/>
        </authorList>
    </citation>
    <scope>NUCLEOTIDE SEQUENCE</scope>
    <source>
        <strain evidence="1">MELC-2E11</strain>
        <tissue evidence="1">Siphon/mantle</tissue>
    </source>
</reference>
<feature type="non-terminal residue" evidence="1">
    <location>
        <position position="1"/>
    </location>
</feature>
<name>A0ABY7E6U7_MYAAR</name>
<evidence type="ECO:0000313" key="1">
    <source>
        <dbReference type="EMBL" id="WAR04508.1"/>
    </source>
</evidence>
<dbReference type="Proteomes" id="UP001164746">
    <property type="component" value="Chromosome 5"/>
</dbReference>
<protein>
    <submittedName>
        <fullName evidence="1">MEIOC-like protein</fullName>
    </submittedName>
</protein>
<accession>A0ABY7E6U7</accession>
<evidence type="ECO:0000313" key="2">
    <source>
        <dbReference type="Proteomes" id="UP001164746"/>
    </source>
</evidence>
<dbReference type="PANTHER" id="PTHR33861:SF5">
    <property type="entry name" value="GAMMA-TUBULIN COMPLEX COMPONENT"/>
    <property type="match status" value="1"/>
</dbReference>
<keyword evidence="2" id="KW-1185">Reference proteome</keyword>
<dbReference type="EMBL" id="CP111016">
    <property type="protein sequence ID" value="WAR04508.1"/>
    <property type="molecule type" value="Genomic_DNA"/>
</dbReference>
<dbReference type="PANTHER" id="PTHR33861">
    <property type="entry name" value="PROTEIN CBG18333"/>
    <property type="match status" value="1"/>
</dbReference>